<dbReference type="AlphaFoldDB" id="A0AAF0Q7Q1"/>
<keyword evidence="2" id="KW-1185">Reference proteome</keyword>
<dbReference type="Proteomes" id="UP001234989">
    <property type="component" value="Chromosome 3"/>
</dbReference>
<organism evidence="1 2">
    <name type="scientific">Solanum verrucosum</name>
    <dbReference type="NCBI Taxonomy" id="315347"/>
    <lineage>
        <taxon>Eukaryota</taxon>
        <taxon>Viridiplantae</taxon>
        <taxon>Streptophyta</taxon>
        <taxon>Embryophyta</taxon>
        <taxon>Tracheophyta</taxon>
        <taxon>Spermatophyta</taxon>
        <taxon>Magnoliopsida</taxon>
        <taxon>eudicotyledons</taxon>
        <taxon>Gunneridae</taxon>
        <taxon>Pentapetalae</taxon>
        <taxon>asterids</taxon>
        <taxon>lamiids</taxon>
        <taxon>Solanales</taxon>
        <taxon>Solanaceae</taxon>
        <taxon>Solanoideae</taxon>
        <taxon>Solaneae</taxon>
        <taxon>Solanum</taxon>
    </lineage>
</organism>
<reference evidence="1" key="1">
    <citation type="submission" date="2023-08" db="EMBL/GenBank/DDBJ databases">
        <title>A de novo genome assembly of Solanum verrucosum Schlechtendal, a Mexican diploid species geographically isolated from the other diploid A-genome species in potato relatives.</title>
        <authorList>
            <person name="Hosaka K."/>
        </authorList>
    </citation>
    <scope>NUCLEOTIDE SEQUENCE</scope>
    <source>
        <tissue evidence="1">Young leaves</tissue>
    </source>
</reference>
<evidence type="ECO:0000313" key="2">
    <source>
        <dbReference type="Proteomes" id="UP001234989"/>
    </source>
</evidence>
<gene>
    <name evidence="1" type="ORF">MTR67_011282</name>
</gene>
<dbReference type="EMBL" id="CP133614">
    <property type="protein sequence ID" value="WMV17897.1"/>
    <property type="molecule type" value="Genomic_DNA"/>
</dbReference>
<proteinExistence type="predicted"/>
<name>A0AAF0Q7Q1_SOLVR</name>
<protein>
    <submittedName>
        <fullName evidence="1">Uncharacterized protein</fullName>
    </submittedName>
</protein>
<evidence type="ECO:0000313" key="1">
    <source>
        <dbReference type="EMBL" id="WMV17897.1"/>
    </source>
</evidence>
<accession>A0AAF0Q7Q1</accession>
<sequence>MFTSVKGIRWVKSGCIRVVLSSWKGMEMLQKRRDGRLSQHAFGGQSGKRETIGALKMCRTVYIMSK</sequence>